<name>A0A8S1S0C5_PAROT</name>
<reference evidence="2" key="1">
    <citation type="submission" date="2021-01" db="EMBL/GenBank/DDBJ databases">
        <authorList>
            <consortium name="Genoscope - CEA"/>
            <person name="William W."/>
        </authorList>
    </citation>
    <scope>NUCLEOTIDE SEQUENCE</scope>
</reference>
<organism evidence="2 3">
    <name type="scientific">Paramecium octaurelia</name>
    <dbReference type="NCBI Taxonomy" id="43137"/>
    <lineage>
        <taxon>Eukaryota</taxon>
        <taxon>Sar</taxon>
        <taxon>Alveolata</taxon>
        <taxon>Ciliophora</taxon>
        <taxon>Intramacronucleata</taxon>
        <taxon>Oligohymenophorea</taxon>
        <taxon>Peniculida</taxon>
        <taxon>Parameciidae</taxon>
        <taxon>Paramecium</taxon>
    </lineage>
</organism>
<dbReference type="AlphaFoldDB" id="A0A8S1S0C5"/>
<feature type="chain" id="PRO_5035903005" evidence="1">
    <location>
        <begin position="17"/>
        <end position="300"/>
    </location>
</feature>
<keyword evidence="1" id="KW-0732">Signal</keyword>
<sequence>MNKILLSLLLVSICLFQEETLIQLENGLSLTNLKQLMTMDFNKLTCQTNLMQVGQQLKMWAELYQDEKVIHHEIRLLSKAHKILNQQRFDRLRNTNTLHRAKRILAALRHNTHKKEHTIYQQWRVNEIKQLKHSIQLLQSSTSEDDSKQCCDRIEQLINKYLDQRKHIAKQCGNSDITINIINDAEGKIQVVNRNCQEREPDQLKKEEQNIVTEKKQEQVVDEHHEQNDTVIEEIAEEEEIGEEEVEEEIEIEETIIEETVTTTTSTKVVELTKDDTKEVVEGQIISTQGVGACGEGGRT</sequence>
<protein>
    <submittedName>
        <fullName evidence="2">Uncharacterized protein</fullName>
    </submittedName>
</protein>
<accession>A0A8S1S0C5</accession>
<dbReference type="EMBL" id="CAJJDP010000003">
    <property type="protein sequence ID" value="CAD8133083.1"/>
    <property type="molecule type" value="Genomic_DNA"/>
</dbReference>
<proteinExistence type="predicted"/>
<dbReference type="OrthoDB" id="285236at2759"/>
<dbReference type="Proteomes" id="UP000683925">
    <property type="component" value="Unassembled WGS sequence"/>
</dbReference>
<evidence type="ECO:0000256" key="1">
    <source>
        <dbReference type="SAM" id="SignalP"/>
    </source>
</evidence>
<comment type="caution">
    <text evidence="2">The sequence shown here is derived from an EMBL/GenBank/DDBJ whole genome shotgun (WGS) entry which is preliminary data.</text>
</comment>
<keyword evidence="3" id="KW-1185">Reference proteome</keyword>
<evidence type="ECO:0000313" key="2">
    <source>
        <dbReference type="EMBL" id="CAD8133083.1"/>
    </source>
</evidence>
<evidence type="ECO:0000313" key="3">
    <source>
        <dbReference type="Proteomes" id="UP000683925"/>
    </source>
</evidence>
<feature type="signal peptide" evidence="1">
    <location>
        <begin position="1"/>
        <end position="16"/>
    </location>
</feature>
<gene>
    <name evidence="2" type="ORF">POCTA_138.1.T0040277</name>
</gene>